<dbReference type="AlphaFoldDB" id="A0A0R3U938"/>
<proteinExistence type="predicted"/>
<reference evidence="1 2" key="1">
    <citation type="submission" date="2018-10" db="EMBL/GenBank/DDBJ databases">
        <authorList>
            <consortium name="Pathogen Informatics"/>
        </authorList>
    </citation>
    <scope>NUCLEOTIDE SEQUENCE [LARGE SCALE GENOMIC DNA]</scope>
</reference>
<protein>
    <submittedName>
        <fullName evidence="1">Uncharacterized protein</fullName>
    </submittedName>
</protein>
<gene>
    <name evidence="1" type="ORF">MCOS_LOCUS3431</name>
</gene>
<name>A0A0R3U938_MESCO</name>
<accession>A0A0R3U938</accession>
<evidence type="ECO:0000313" key="1">
    <source>
        <dbReference type="EMBL" id="VDD77428.1"/>
    </source>
</evidence>
<keyword evidence="2" id="KW-1185">Reference proteome</keyword>
<organism evidence="1 2">
    <name type="scientific">Mesocestoides corti</name>
    <name type="common">Flatworm</name>
    <dbReference type="NCBI Taxonomy" id="53468"/>
    <lineage>
        <taxon>Eukaryota</taxon>
        <taxon>Metazoa</taxon>
        <taxon>Spiralia</taxon>
        <taxon>Lophotrochozoa</taxon>
        <taxon>Platyhelminthes</taxon>
        <taxon>Cestoda</taxon>
        <taxon>Eucestoda</taxon>
        <taxon>Cyclophyllidea</taxon>
        <taxon>Mesocestoididae</taxon>
        <taxon>Mesocestoides</taxon>
    </lineage>
</organism>
<evidence type="ECO:0000313" key="2">
    <source>
        <dbReference type="Proteomes" id="UP000267029"/>
    </source>
</evidence>
<dbReference type="Proteomes" id="UP000267029">
    <property type="component" value="Unassembled WGS sequence"/>
</dbReference>
<sequence length="92" mass="10789">MALQKDSVDQGISTRHLNFRFTHTIMRLSSCNGFNQLSTQAFNLADWEIKEQQINREANKSEELKLIVDMFMEINLPTSRRVLEKLDELFVD</sequence>
<dbReference type="EMBL" id="UXSR01000776">
    <property type="protein sequence ID" value="VDD77428.1"/>
    <property type="molecule type" value="Genomic_DNA"/>
</dbReference>